<keyword evidence="2" id="KW-1185">Reference proteome</keyword>
<dbReference type="AlphaFoldDB" id="D0NU26"/>
<proteinExistence type="predicted"/>
<dbReference type="VEuPathDB" id="FungiDB:PITG_16345"/>
<dbReference type="InParanoid" id="D0NU26"/>
<reference evidence="2" key="1">
    <citation type="journal article" date="2009" name="Nature">
        <title>Genome sequence and analysis of the Irish potato famine pathogen Phytophthora infestans.</title>
        <authorList>
            <consortium name="The Broad Institute Genome Sequencing Platform"/>
            <person name="Haas B.J."/>
            <person name="Kamoun S."/>
            <person name="Zody M.C."/>
            <person name="Jiang R.H."/>
            <person name="Handsaker R.E."/>
            <person name="Cano L.M."/>
            <person name="Grabherr M."/>
            <person name="Kodira C.D."/>
            <person name="Raffaele S."/>
            <person name="Torto-Alalibo T."/>
            <person name="Bozkurt T.O."/>
            <person name="Ah-Fong A.M."/>
            <person name="Alvarado L."/>
            <person name="Anderson V.L."/>
            <person name="Armstrong M.R."/>
            <person name="Avrova A."/>
            <person name="Baxter L."/>
            <person name="Beynon J."/>
            <person name="Boevink P.C."/>
            <person name="Bollmann S.R."/>
            <person name="Bos J.I."/>
            <person name="Bulone V."/>
            <person name="Cai G."/>
            <person name="Cakir C."/>
            <person name="Carrington J.C."/>
            <person name="Chawner M."/>
            <person name="Conti L."/>
            <person name="Costanzo S."/>
            <person name="Ewan R."/>
            <person name="Fahlgren N."/>
            <person name="Fischbach M.A."/>
            <person name="Fugelstad J."/>
            <person name="Gilroy E.M."/>
            <person name="Gnerre S."/>
            <person name="Green P.J."/>
            <person name="Grenville-Briggs L.J."/>
            <person name="Griffith J."/>
            <person name="Grunwald N.J."/>
            <person name="Horn K."/>
            <person name="Horner N.R."/>
            <person name="Hu C.H."/>
            <person name="Huitema E."/>
            <person name="Jeong D.H."/>
            <person name="Jones A.M."/>
            <person name="Jones J.D."/>
            <person name="Jones R.W."/>
            <person name="Karlsson E.K."/>
            <person name="Kunjeti S.G."/>
            <person name="Lamour K."/>
            <person name="Liu Z."/>
            <person name="Ma L."/>
            <person name="Maclean D."/>
            <person name="Chibucos M.C."/>
            <person name="McDonald H."/>
            <person name="McWalters J."/>
            <person name="Meijer H.J."/>
            <person name="Morgan W."/>
            <person name="Morris P.F."/>
            <person name="Munro C.A."/>
            <person name="O'Neill K."/>
            <person name="Ospina-Giraldo M."/>
            <person name="Pinzon A."/>
            <person name="Pritchard L."/>
            <person name="Ramsahoye B."/>
            <person name="Ren Q."/>
            <person name="Restrepo S."/>
            <person name="Roy S."/>
            <person name="Sadanandom A."/>
            <person name="Savidor A."/>
            <person name="Schornack S."/>
            <person name="Schwartz D.C."/>
            <person name="Schumann U.D."/>
            <person name="Schwessinger B."/>
            <person name="Seyer L."/>
            <person name="Sharpe T."/>
            <person name="Silvar C."/>
            <person name="Song J."/>
            <person name="Studholme D.J."/>
            <person name="Sykes S."/>
            <person name="Thines M."/>
            <person name="van de Vondervoort P.J."/>
            <person name="Phuntumart V."/>
            <person name="Wawra S."/>
            <person name="Weide R."/>
            <person name="Win J."/>
            <person name="Young C."/>
            <person name="Zhou S."/>
            <person name="Fry W."/>
            <person name="Meyers B.C."/>
            <person name="van West P."/>
            <person name="Ristaino J."/>
            <person name="Govers F."/>
            <person name="Birch P.R."/>
            <person name="Whisson S.C."/>
            <person name="Judelson H.S."/>
            <person name="Nusbaum C."/>
        </authorList>
    </citation>
    <scope>NUCLEOTIDE SEQUENCE [LARGE SCALE GENOMIC DNA]</scope>
    <source>
        <strain evidence="2">T30-4</strain>
    </source>
</reference>
<dbReference type="OMA" id="PEYTEEW"/>
<name>D0NU26_PHYIT</name>
<organism evidence="1 2">
    <name type="scientific">Phytophthora infestans (strain T30-4)</name>
    <name type="common">Potato late blight agent</name>
    <dbReference type="NCBI Taxonomy" id="403677"/>
    <lineage>
        <taxon>Eukaryota</taxon>
        <taxon>Sar</taxon>
        <taxon>Stramenopiles</taxon>
        <taxon>Oomycota</taxon>
        <taxon>Peronosporomycetes</taxon>
        <taxon>Peronosporales</taxon>
        <taxon>Peronosporaceae</taxon>
        <taxon>Phytophthora</taxon>
    </lineage>
</organism>
<dbReference type="HOGENOM" id="CLU_1535474_0_0_1"/>
<protein>
    <submittedName>
        <fullName evidence="1">Uncharacterized protein</fullName>
    </submittedName>
</protein>
<accession>D0NU26</accession>
<evidence type="ECO:0000313" key="1">
    <source>
        <dbReference type="EMBL" id="EEY65150.1"/>
    </source>
</evidence>
<dbReference type="RefSeq" id="XP_002897407.1">
    <property type="nucleotide sequence ID" value="XM_002897361.1"/>
</dbReference>
<dbReference type="Proteomes" id="UP000006643">
    <property type="component" value="Unassembled WGS sequence"/>
</dbReference>
<dbReference type="OrthoDB" id="129138at2759"/>
<dbReference type="EMBL" id="DS028162">
    <property type="protein sequence ID" value="EEY65150.1"/>
    <property type="molecule type" value="Genomic_DNA"/>
</dbReference>
<dbReference type="STRING" id="403677.D0NU26"/>
<gene>
    <name evidence="1" type="ORF">PITG_16345</name>
</gene>
<evidence type="ECO:0000313" key="2">
    <source>
        <dbReference type="Proteomes" id="UP000006643"/>
    </source>
</evidence>
<dbReference type="KEGG" id="pif:PITG_16345"/>
<sequence>MSSLNTKSGSITASRRQAPPLLAIMKTSIRSSFPDEVPEYTEEWRRMWRITSSICSTNLWMQRNRTIFQQEETTDEVSVKAFWSTAIRQLTAIARREQRKPETQEKGTRLRICQAALASRPREHPPRVKVEKAPDPVFREHFNKIIEQDNTGSCAETIRKLFIQRDYGTTWYYES</sequence>
<dbReference type="GeneID" id="9464986"/>